<dbReference type="GeneID" id="5485423"/>
<evidence type="ECO:0000313" key="3">
    <source>
        <dbReference type="Proteomes" id="UP000001312"/>
    </source>
</evidence>
<sequence>MVSIQGKQKQKDFGPGSLSDPQNLISAARSPK</sequence>
<reference evidence="3" key="1">
    <citation type="journal article" date="2011" name="PLoS Genet.">
        <title>Genomic analysis of the necrotrophic fungal pathogens Sclerotinia sclerotiorum and Botrytis cinerea.</title>
        <authorList>
            <person name="Amselem J."/>
            <person name="Cuomo C.A."/>
            <person name="van Kan J.A."/>
            <person name="Viaud M."/>
            <person name="Benito E.P."/>
            <person name="Couloux A."/>
            <person name="Coutinho P.M."/>
            <person name="de Vries R.P."/>
            <person name="Dyer P.S."/>
            <person name="Fillinger S."/>
            <person name="Fournier E."/>
            <person name="Gout L."/>
            <person name="Hahn M."/>
            <person name="Kohn L."/>
            <person name="Lapalu N."/>
            <person name="Plummer K.M."/>
            <person name="Pradier J.M."/>
            <person name="Quevillon E."/>
            <person name="Sharon A."/>
            <person name="Simon A."/>
            <person name="ten Have A."/>
            <person name="Tudzynski B."/>
            <person name="Tudzynski P."/>
            <person name="Wincker P."/>
            <person name="Andrew M."/>
            <person name="Anthouard V."/>
            <person name="Beever R.E."/>
            <person name="Beffa R."/>
            <person name="Benoit I."/>
            <person name="Bouzid O."/>
            <person name="Brault B."/>
            <person name="Chen Z."/>
            <person name="Choquer M."/>
            <person name="Collemare J."/>
            <person name="Cotton P."/>
            <person name="Danchin E.G."/>
            <person name="Da Silva C."/>
            <person name="Gautier A."/>
            <person name="Giraud C."/>
            <person name="Giraud T."/>
            <person name="Gonzalez C."/>
            <person name="Grossetete S."/>
            <person name="Guldener U."/>
            <person name="Henrissat B."/>
            <person name="Howlett B.J."/>
            <person name="Kodira C."/>
            <person name="Kretschmer M."/>
            <person name="Lappartient A."/>
            <person name="Leroch M."/>
            <person name="Levis C."/>
            <person name="Mauceli E."/>
            <person name="Neuveglise C."/>
            <person name="Oeser B."/>
            <person name="Pearson M."/>
            <person name="Poulain J."/>
            <person name="Poussereau N."/>
            <person name="Quesneville H."/>
            <person name="Rascle C."/>
            <person name="Schumacher J."/>
            <person name="Segurens B."/>
            <person name="Sexton A."/>
            <person name="Silva E."/>
            <person name="Sirven C."/>
            <person name="Soanes D.M."/>
            <person name="Talbot N.J."/>
            <person name="Templeton M."/>
            <person name="Yandava C."/>
            <person name="Yarden O."/>
            <person name="Zeng Q."/>
            <person name="Rollins J.A."/>
            <person name="Lebrun M.H."/>
            <person name="Dickman M."/>
        </authorList>
    </citation>
    <scope>NUCLEOTIDE SEQUENCE [LARGE SCALE GENOMIC DNA]</scope>
    <source>
        <strain evidence="3">ATCC 18683 / 1980 / Ss-1</strain>
    </source>
</reference>
<gene>
    <name evidence="2" type="ORF">SS1G_09633</name>
</gene>
<dbReference type="KEGG" id="ssl:SS1G_09633"/>
<keyword evidence="3" id="KW-1185">Reference proteome</keyword>
<organism evidence="2 3">
    <name type="scientific">Sclerotinia sclerotiorum (strain ATCC 18683 / 1980 / Ss-1)</name>
    <name type="common">White mold</name>
    <name type="synonym">Whetzelinia sclerotiorum</name>
    <dbReference type="NCBI Taxonomy" id="665079"/>
    <lineage>
        <taxon>Eukaryota</taxon>
        <taxon>Fungi</taxon>
        <taxon>Dikarya</taxon>
        <taxon>Ascomycota</taxon>
        <taxon>Pezizomycotina</taxon>
        <taxon>Leotiomycetes</taxon>
        <taxon>Helotiales</taxon>
        <taxon>Sclerotiniaceae</taxon>
        <taxon>Sclerotinia</taxon>
    </lineage>
</organism>
<accession>A7EWC4</accession>
<proteinExistence type="predicted"/>
<dbReference type="Proteomes" id="UP000001312">
    <property type="component" value="Unassembled WGS sequence"/>
</dbReference>
<dbReference type="EMBL" id="CH476634">
    <property type="protein sequence ID" value="EDN93766.1"/>
    <property type="molecule type" value="Genomic_DNA"/>
</dbReference>
<protein>
    <submittedName>
        <fullName evidence="2">Uncharacterized protein</fullName>
    </submittedName>
</protein>
<evidence type="ECO:0000256" key="1">
    <source>
        <dbReference type="SAM" id="MobiDB-lite"/>
    </source>
</evidence>
<feature type="region of interest" description="Disordered" evidence="1">
    <location>
        <begin position="1"/>
        <end position="32"/>
    </location>
</feature>
<name>A7EWC4_SCLS1</name>
<dbReference type="InParanoid" id="A7EWC4"/>
<dbReference type="RefSeq" id="XP_001589000.1">
    <property type="nucleotide sequence ID" value="XM_001588950.1"/>
</dbReference>
<evidence type="ECO:0000313" key="2">
    <source>
        <dbReference type="EMBL" id="EDN93766.1"/>
    </source>
</evidence>
<dbReference type="AlphaFoldDB" id="A7EWC4"/>